<protein>
    <submittedName>
        <fullName evidence="1">Uncharacterized protein</fullName>
    </submittedName>
</protein>
<keyword evidence="2" id="KW-1185">Reference proteome</keyword>
<proteinExistence type="predicted"/>
<accession>A0A149PBP7</accession>
<evidence type="ECO:0000313" key="1">
    <source>
        <dbReference type="EMBL" id="KXU82448.1"/>
    </source>
</evidence>
<evidence type="ECO:0000313" key="2">
    <source>
        <dbReference type="Proteomes" id="UP000075613"/>
    </source>
</evidence>
<comment type="caution">
    <text evidence="1">The sequence shown here is derived from an EMBL/GenBank/DDBJ whole genome shotgun (WGS) entry which is preliminary data.</text>
</comment>
<sequence length="96" mass="10968">MHMLAVHRVFIDPRQFAEHGLNFLVSVHQTIELMHPRIAPMVIGLTQQRLELLARGFDLMRAPVQFTIDCPQRIPLRHELFVFGVQTENAVLAVSG</sequence>
<name>A0A149PBP7_9BURK</name>
<dbReference type="AlphaFoldDB" id="A0A149PBP7"/>
<dbReference type="EMBL" id="LRBG01000039">
    <property type="protein sequence ID" value="KXU82448.1"/>
    <property type="molecule type" value="Genomic_DNA"/>
</dbReference>
<dbReference type="Proteomes" id="UP000075613">
    <property type="component" value="Unassembled WGS sequence"/>
</dbReference>
<reference evidence="1 2" key="1">
    <citation type="journal article" date="2015" name="Int. J. Syst. Evol. Microbiol.">
        <title>Burkholderia monticola sp. nov., isolated from mountain soil.</title>
        <authorList>
            <person name="Baek I."/>
            <person name="Seo B."/>
            <person name="Lee I."/>
            <person name="Yi H."/>
            <person name="Chun J."/>
        </authorList>
    </citation>
    <scope>NUCLEOTIDE SEQUENCE [LARGE SCALE GENOMIC DNA]</scope>
    <source>
        <strain evidence="1 2">JC2948</strain>
    </source>
</reference>
<organism evidence="1 2">
    <name type="scientific">Paraburkholderia monticola</name>
    <dbReference type="NCBI Taxonomy" id="1399968"/>
    <lineage>
        <taxon>Bacteria</taxon>
        <taxon>Pseudomonadati</taxon>
        <taxon>Pseudomonadota</taxon>
        <taxon>Betaproteobacteria</taxon>
        <taxon>Burkholderiales</taxon>
        <taxon>Burkholderiaceae</taxon>
        <taxon>Paraburkholderia</taxon>
    </lineage>
</organism>
<gene>
    <name evidence="1" type="ORF">CI15_33485</name>
</gene>